<keyword evidence="10" id="KW-0238">DNA-binding</keyword>
<accession>I4BRF9</accession>
<keyword evidence="4" id="KW-0285">Flavoprotein</keyword>
<dbReference type="Proteomes" id="UP000006057">
    <property type="component" value="Chromosome"/>
</dbReference>
<keyword evidence="9" id="KW-0520">NAD</keyword>
<dbReference type="InterPro" id="IPR015886">
    <property type="entry name" value="H2TH_FPG"/>
</dbReference>
<keyword evidence="5" id="KW-0227">DNA damage</keyword>
<dbReference type="SUPFAM" id="SSF51905">
    <property type="entry name" value="FAD/NAD(P)-binding domain"/>
    <property type="match status" value="1"/>
</dbReference>
<dbReference type="InterPro" id="IPR012319">
    <property type="entry name" value="FPG_cat"/>
</dbReference>
<dbReference type="PANTHER" id="PTHR43706">
    <property type="entry name" value="NADH DEHYDROGENASE"/>
    <property type="match status" value="1"/>
</dbReference>
<evidence type="ECO:0000256" key="14">
    <source>
        <dbReference type="ARBA" id="ARBA00023295"/>
    </source>
</evidence>
<comment type="similarity">
    <text evidence="1">Belongs to the NADH dehydrogenase family.</text>
</comment>
<evidence type="ECO:0000313" key="17">
    <source>
        <dbReference type="Proteomes" id="UP000006057"/>
    </source>
</evidence>
<dbReference type="GO" id="GO:0008270">
    <property type="term" value="F:zinc ion binding"/>
    <property type="evidence" value="ECO:0007669"/>
    <property type="project" value="InterPro"/>
</dbReference>
<dbReference type="SMART" id="SM01232">
    <property type="entry name" value="H2TH"/>
    <property type="match status" value="1"/>
</dbReference>
<dbReference type="Gene3D" id="3.50.50.100">
    <property type="match status" value="1"/>
</dbReference>
<dbReference type="HOGENOM" id="CLU_385348_0_0_11"/>
<dbReference type="GO" id="GO:0003684">
    <property type="term" value="F:damaged DNA binding"/>
    <property type="evidence" value="ECO:0007669"/>
    <property type="project" value="InterPro"/>
</dbReference>
<sequence length="717" mass="77506" precursor="true">MPEGDTVYALARRLDTVLRGRALARGELRVPAHATADLAGLVVLGHDTHGKHLLTRLSDGLTLHTHLRMSGSWTISAAGRWLPRAVMPDVRVVLRTDGPAAYGVRLPVVELLRTRDESQAVGHLGPDPLRADWDLAEAARRVREQQDRPLAAALLDQRCVAGFGNLWANELCFLRGHSPWTPVADVDVTALLELGARALRHSATVPGAMQVTTGVRRKGEQHWVAGRAGRPCLRCGTTIRVVAEVPNDPERGAPGGVRSANPAPLRRDTVCMRTVADTGFLMTSVVIVGSGFTGFECARRLARLMRRKDAAVDITIISPVDYMLYTPLLPDVAGGVVDGRFVTIPLANALRGVQHVRGRVESVDFDGHTLCYTDPEDRSRRLTWDRLVLTPGSVTRLFDIPGLATYARGLKSPAEALYLRDHVLEQFELAAIDDDRQRIAARRTVVIVGASYSGTELAAQLRALADAAADQMGFDAGAVRFLLLDMADQVMPEVGEKLGSAAMQVLRERGIDVRLGTTLKEVHADHVILSDDSRVDTHTVAWVTGVTGAPLIEGLGLATEKGRVKVDADLHVPGHPDVFAAGDAAAVPDLTKPGKITPPTAQHATRQGKVLAHNVAASLGFGTKKRYKHKDMGLVVDLGPRYAVANPLNVHLSGLPAKFVTRAYHLYAIPRFVNRWAVSLAYLTDAFFARSVVSMGLSTQEDAQFSTSEGIPMPKAN</sequence>
<dbReference type="STRING" id="710421.Mycch_5180"/>
<reference evidence="16 17" key="1">
    <citation type="submission" date="2012-06" db="EMBL/GenBank/DDBJ databases">
        <title>Complete sequence of chromosome of Mycobacterium chubuense NBB4.</title>
        <authorList>
            <consortium name="US DOE Joint Genome Institute"/>
            <person name="Lucas S."/>
            <person name="Han J."/>
            <person name="Lapidus A."/>
            <person name="Cheng J.-F."/>
            <person name="Goodwin L."/>
            <person name="Pitluck S."/>
            <person name="Peters L."/>
            <person name="Mikhailova N."/>
            <person name="Teshima H."/>
            <person name="Detter J.C."/>
            <person name="Han C."/>
            <person name="Tapia R."/>
            <person name="Land M."/>
            <person name="Hauser L."/>
            <person name="Kyrpides N."/>
            <person name="Ivanova N."/>
            <person name="Pagani I."/>
            <person name="Mattes T."/>
            <person name="Holmes A."/>
            <person name="Rutledge P."/>
            <person name="Paulsen I."/>
            <person name="Coleman N."/>
            <person name="Woyke T."/>
        </authorList>
    </citation>
    <scope>NUCLEOTIDE SEQUENCE [LARGE SCALE GENOMIC DNA]</scope>
    <source>
        <strain evidence="16 17">NBB4</strain>
    </source>
</reference>
<evidence type="ECO:0000256" key="7">
    <source>
        <dbReference type="ARBA" id="ARBA00022827"/>
    </source>
</evidence>
<keyword evidence="13" id="KW-0511">Multifunctional enzyme</keyword>
<dbReference type="AlphaFoldDB" id="I4BRF9"/>
<dbReference type="GO" id="GO:0019104">
    <property type="term" value="F:DNA N-glycosylase activity"/>
    <property type="evidence" value="ECO:0007669"/>
    <property type="project" value="InterPro"/>
</dbReference>
<evidence type="ECO:0000256" key="10">
    <source>
        <dbReference type="ARBA" id="ARBA00023125"/>
    </source>
</evidence>
<evidence type="ECO:0000259" key="15">
    <source>
        <dbReference type="PROSITE" id="PS51068"/>
    </source>
</evidence>
<dbReference type="InterPro" id="IPR035937">
    <property type="entry name" value="FPG_N"/>
</dbReference>
<dbReference type="GO" id="GO:0140078">
    <property type="term" value="F:class I DNA-(apurinic or apyrimidinic site) endonuclease activity"/>
    <property type="evidence" value="ECO:0007669"/>
    <property type="project" value="UniProtKB-EC"/>
</dbReference>
<dbReference type="EMBL" id="CP003053">
    <property type="protein sequence ID" value="AFM19866.1"/>
    <property type="molecule type" value="Genomic_DNA"/>
</dbReference>
<dbReference type="GO" id="GO:0006284">
    <property type="term" value="P:base-excision repair"/>
    <property type="evidence" value="ECO:0007669"/>
    <property type="project" value="InterPro"/>
</dbReference>
<evidence type="ECO:0000256" key="4">
    <source>
        <dbReference type="ARBA" id="ARBA00022630"/>
    </source>
</evidence>
<dbReference type="KEGG" id="mcb:Mycch_5180"/>
<evidence type="ECO:0000256" key="5">
    <source>
        <dbReference type="ARBA" id="ARBA00022763"/>
    </source>
</evidence>
<dbReference type="InterPro" id="IPR045024">
    <property type="entry name" value="NDH-2"/>
</dbReference>
<keyword evidence="14" id="KW-0326">Glycosidase</keyword>
<keyword evidence="11" id="KW-0234">DNA repair</keyword>
<evidence type="ECO:0000256" key="1">
    <source>
        <dbReference type="ARBA" id="ARBA00005272"/>
    </source>
</evidence>
<evidence type="ECO:0000256" key="2">
    <source>
        <dbReference type="ARBA" id="ARBA00009409"/>
    </source>
</evidence>
<dbReference type="Pfam" id="PF01149">
    <property type="entry name" value="Fapy_DNA_glyco"/>
    <property type="match status" value="1"/>
</dbReference>
<dbReference type="InterPro" id="IPR023753">
    <property type="entry name" value="FAD/NAD-binding_dom"/>
</dbReference>
<evidence type="ECO:0000256" key="6">
    <source>
        <dbReference type="ARBA" id="ARBA00022801"/>
    </source>
</evidence>
<dbReference type="PROSITE" id="PS51068">
    <property type="entry name" value="FPG_CAT"/>
    <property type="match status" value="1"/>
</dbReference>
<keyword evidence="17" id="KW-1185">Reference proteome</keyword>
<evidence type="ECO:0000256" key="8">
    <source>
        <dbReference type="ARBA" id="ARBA00023002"/>
    </source>
</evidence>
<dbReference type="Gene3D" id="3.20.190.10">
    <property type="entry name" value="MutM-like, N-terminal"/>
    <property type="match status" value="1"/>
</dbReference>
<name>I4BRF9_MYCCN</name>
<comment type="similarity">
    <text evidence="2">Belongs to the FPG family.</text>
</comment>
<evidence type="ECO:0000256" key="3">
    <source>
        <dbReference type="ARBA" id="ARBA00012720"/>
    </source>
</evidence>
<evidence type="ECO:0000256" key="9">
    <source>
        <dbReference type="ARBA" id="ARBA00023027"/>
    </source>
</evidence>
<dbReference type="Pfam" id="PF07992">
    <property type="entry name" value="Pyr_redox_2"/>
    <property type="match status" value="1"/>
</dbReference>
<dbReference type="EC" id="4.2.99.18" evidence="3"/>
<dbReference type="Gene3D" id="1.10.8.50">
    <property type="match status" value="1"/>
</dbReference>
<dbReference type="CDD" id="cd08971">
    <property type="entry name" value="AcNei2_N"/>
    <property type="match status" value="1"/>
</dbReference>
<dbReference type="InterPro" id="IPR036188">
    <property type="entry name" value="FAD/NAD-bd_sf"/>
</dbReference>
<proteinExistence type="inferred from homology"/>
<organism evidence="16 17">
    <name type="scientific">Mycolicibacterium chubuense (strain NBB4)</name>
    <name type="common">Mycobacterium chubuense</name>
    <dbReference type="NCBI Taxonomy" id="710421"/>
    <lineage>
        <taxon>Bacteria</taxon>
        <taxon>Bacillati</taxon>
        <taxon>Actinomycetota</taxon>
        <taxon>Actinomycetes</taxon>
        <taxon>Mycobacteriales</taxon>
        <taxon>Mycobacteriaceae</taxon>
        <taxon>Mycolicibacterium</taxon>
    </lineage>
</organism>
<dbReference type="eggNOG" id="COG0266">
    <property type="taxonomic scope" value="Bacteria"/>
</dbReference>
<gene>
    <name evidence="16" type="ordered locus">Mycch_5180</name>
</gene>
<evidence type="ECO:0000256" key="11">
    <source>
        <dbReference type="ARBA" id="ARBA00023204"/>
    </source>
</evidence>
<dbReference type="OrthoDB" id="9781621at2"/>
<evidence type="ECO:0000256" key="12">
    <source>
        <dbReference type="ARBA" id="ARBA00023239"/>
    </source>
</evidence>
<dbReference type="PATRIC" id="fig|710421.3.peg.5164"/>
<dbReference type="GO" id="GO:0003954">
    <property type="term" value="F:NADH dehydrogenase activity"/>
    <property type="evidence" value="ECO:0007669"/>
    <property type="project" value="InterPro"/>
</dbReference>
<evidence type="ECO:0000256" key="13">
    <source>
        <dbReference type="ARBA" id="ARBA00023268"/>
    </source>
</evidence>
<dbReference type="SUPFAM" id="SSF81624">
    <property type="entry name" value="N-terminal domain of MutM-like DNA repair proteins"/>
    <property type="match status" value="1"/>
</dbReference>
<keyword evidence="12" id="KW-0456">Lyase</keyword>
<evidence type="ECO:0000313" key="16">
    <source>
        <dbReference type="EMBL" id="AFM19866.1"/>
    </source>
</evidence>
<dbReference type="SUPFAM" id="SSF46946">
    <property type="entry name" value="S13-like H2TH domain"/>
    <property type="match status" value="1"/>
</dbReference>
<keyword evidence="7" id="KW-0274">FAD</keyword>
<dbReference type="PRINTS" id="PR00411">
    <property type="entry name" value="PNDRDTASEI"/>
</dbReference>
<dbReference type="SMART" id="SM00898">
    <property type="entry name" value="Fapy_DNA_glyco"/>
    <property type="match status" value="1"/>
</dbReference>
<dbReference type="Pfam" id="PF06831">
    <property type="entry name" value="H2TH"/>
    <property type="match status" value="1"/>
</dbReference>
<dbReference type="eggNOG" id="COG1252">
    <property type="taxonomic scope" value="Bacteria"/>
</dbReference>
<protein>
    <recommendedName>
        <fullName evidence="3">DNA-(apurinic or apyrimidinic site) lyase</fullName>
        <ecNumber evidence="3">4.2.99.18</ecNumber>
    </recommendedName>
</protein>
<dbReference type="InterPro" id="IPR044090">
    <property type="entry name" value="Nei2_N"/>
</dbReference>
<dbReference type="InterPro" id="IPR010979">
    <property type="entry name" value="Ribosomal_uS13-like_H2TH"/>
</dbReference>
<keyword evidence="6" id="KW-0378">Hydrolase</keyword>
<keyword evidence="8" id="KW-0560">Oxidoreductase</keyword>
<dbReference type="PRINTS" id="PR00368">
    <property type="entry name" value="FADPNR"/>
</dbReference>
<feature type="domain" description="Formamidopyrimidine-DNA glycosylase catalytic" evidence="15">
    <location>
        <begin position="2"/>
        <end position="103"/>
    </location>
</feature>
<dbReference type="PANTHER" id="PTHR43706:SF45">
    <property type="entry name" value="NADH DEHYDROGENASE-LIKE PROTEIN RV1812C"/>
    <property type="match status" value="1"/>
</dbReference>